<accession>A0AAN5DAM6</accession>
<feature type="compositionally biased region" description="Basic and acidic residues" evidence="1">
    <location>
        <begin position="87"/>
        <end position="96"/>
    </location>
</feature>
<dbReference type="EMBL" id="BTRK01000006">
    <property type="protein sequence ID" value="GMR59991.1"/>
    <property type="molecule type" value="Genomic_DNA"/>
</dbReference>
<feature type="non-terminal residue" evidence="2">
    <location>
        <position position="1"/>
    </location>
</feature>
<sequence length="113" mass="12867">PVEVASFVLTHSITMSRPSIILLFFVSTLLLDRVSSVPTNSRDRVALQAEMLEDLLEKVAEEIQVRAIEREIIERNLDTDEISSSPSKRDSNEKRNLSRLAQMGARGFGRRRR</sequence>
<name>A0AAN5DAM6_9BILA</name>
<reference evidence="3" key="1">
    <citation type="submission" date="2022-10" db="EMBL/GenBank/DDBJ databases">
        <title>Genome assembly of Pristionchus species.</title>
        <authorList>
            <person name="Yoshida K."/>
            <person name="Sommer R.J."/>
        </authorList>
    </citation>
    <scope>NUCLEOTIDE SEQUENCE [LARGE SCALE GENOMIC DNA]</scope>
    <source>
        <strain evidence="3">RS5460</strain>
    </source>
</reference>
<protein>
    <submittedName>
        <fullName evidence="2">Uncharacterized protein</fullName>
    </submittedName>
</protein>
<keyword evidence="3" id="KW-1185">Reference proteome</keyword>
<dbReference type="AlphaFoldDB" id="A0AAN5DAM6"/>
<evidence type="ECO:0000313" key="2">
    <source>
        <dbReference type="EMBL" id="GMR59991.1"/>
    </source>
</evidence>
<evidence type="ECO:0000256" key="1">
    <source>
        <dbReference type="SAM" id="MobiDB-lite"/>
    </source>
</evidence>
<gene>
    <name evidence="2" type="ORF">PMAYCL1PPCAC_30186</name>
</gene>
<feature type="region of interest" description="Disordered" evidence="1">
    <location>
        <begin position="79"/>
        <end position="113"/>
    </location>
</feature>
<organism evidence="2 3">
    <name type="scientific">Pristionchus mayeri</name>
    <dbReference type="NCBI Taxonomy" id="1317129"/>
    <lineage>
        <taxon>Eukaryota</taxon>
        <taxon>Metazoa</taxon>
        <taxon>Ecdysozoa</taxon>
        <taxon>Nematoda</taxon>
        <taxon>Chromadorea</taxon>
        <taxon>Rhabditida</taxon>
        <taxon>Rhabditina</taxon>
        <taxon>Diplogasteromorpha</taxon>
        <taxon>Diplogasteroidea</taxon>
        <taxon>Neodiplogasteridae</taxon>
        <taxon>Pristionchus</taxon>
    </lineage>
</organism>
<comment type="caution">
    <text evidence="2">The sequence shown here is derived from an EMBL/GenBank/DDBJ whole genome shotgun (WGS) entry which is preliminary data.</text>
</comment>
<dbReference type="Proteomes" id="UP001328107">
    <property type="component" value="Unassembled WGS sequence"/>
</dbReference>
<proteinExistence type="predicted"/>
<evidence type="ECO:0000313" key="3">
    <source>
        <dbReference type="Proteomes" id="UP001328107"/>
    </source>
</evidence>